<dbReference type="EMBL" id="VUOB01000042">
    <property type="protein sequence ID" value="KAA2258162.1"/>
    <property type="molecule type" value="Genomic_DNA"/>
</dbReference>
<reference evidence="2 3" key="2">
    <citation type="submission" date="2019-09" db="EMBL/GenBank/DDBJ databases">
        <authorList>
            <person name="Jin C."/>
        </authorList>
    </citation>
    <scope>NUCLEOTIDE SEQUENCE [LARGE SCALE GENOMIC DNA]</scope>
    <source>
        <strain evidence="2 3">AN110305</strain>
    </source>
</reference>
<dbReference type="Pfam" id="PF12680">
    <property type="entry name" value="SnoaL_2"/>
    <property type="match status" value="1"/>
</dbReference>
<evidence type="ECO:0000313" key="3">
    <source>
        <dbReference type="Proteomes" id="UP000323454"/>
    </source>
</evidence>
<dbReference type="PANTHER" id="PTHR41252">
    <property type="entry name" value="BLR2505 PROTEIN"/>
    <property type="match status" value="1"/>
</dbReference>
<dbReference type="PANTHER" id="PTHR41252:SF1">
    <property type="entry name" value="BLR2505 PROTEIN"/>
    <property type="match status" value="1"/>
</dbReference>
<dbReference type="SUPFAM" id="SSF54427">
    <property type="entry name" value="NTF2-like"/>
    <property type="match status" value="1"/>
</dbReference>
<dbReference type="AlphaFoldDB" id="A0A5B2X538"/>
<proteinExistence type="predicted"/>
<dbReference type="InterPro" id="IPR037401">
    <property type="entry name" value="SnoaL-like"/>
</dbReference>
<accession>A0A5B2X538</accession>
<protein>
    <submittedName>
        <fullName evidence="2">Nuclear transport factor 2 family protein</fullName>
    </submittedName>
</protein>
<gene>
    <name evidence="2" type="ORF">F0L68_24165</name>
</gene>
<dbReference type="Proteomes" id="UP000323454">
    <property type="component" value="Unassembled WGS sequence"/>
</dbReference>
<comment type="caution">
    <text evidence="2">The sequence shown here is derived from an EMBL/GenBank/DDBJ whole genome shotgun (WGS) entry which is preliminary data.</text>
</comment>
<dbReference type="OrthoDB" id="3574881at2"/>
<organism evidence="2 3">
    <name type="scientific">Solihabitans fulvus</name>
    <dbReference type="NCBI Taxonomy" id="1892852"/>
    <lineage>
        <taxon>Bacteria</taxon>
        <taxon>Bacillati</taxon>
        <taxon>Actinomycetota</taxon>
        <taxon>Actinomycetes</taxon>
        <taxon>Pseudonocardiales</taxon>
        <taxon>Pseudonocardiaceae</taxon>
        <taxon>Solihabitans</taxon>
    </lineage>
</organism>
<name>A0A5B2X538_9PSEU</name>
<evidence type="ECO:0000259" key="1">
    <source>
        <dbReference type="Pfam" id="PF12680"/>
    </source>
</evidence>
<reference evidence="2 3" key="1">
    <citation type="submission" date="2019-09" db="EMBL/GenBank/DDBJ databases">
        <title>Goodfellowia gen. nov., a new genus of the Pseudonocardineae related to Actinoalloteichus, containing Goodfellowia coeruleoviolacea gen. nov., comb. nov. gen. nov., comb. nov.</title>
        <authorList>
            <person name="Labeda D."/>
        </authorList>
    </citation>
    <scope>NUCLEOTIDE SEQUENCE [LARGE SCALE GENOMIC DNA]</scope>
    <source>
        <strain evidence="2 3">AN110305</strain>
    </source>
</reference>
<sequence>MLARFFAAEAAYLSAVDAAVGTTVDPGGARFADMAACLDPEVVMRQAPGLPYGGEWRGHAGIAGFMAAMSREWSSLEFLEQEFSVDGDTVMVMNRGLLRSRATGRVLDTWVIQWMTVRNGLVAEIRPFYWDTAAVNDTLCPQRPNPTP</sequence>
<keyword evidence="3" id="KW-1185">Reference proteome</keyword>
<dbReference type="Gene3D" id="3.10.450.50">
    <property type="match status" value="1"/>
</dbReference>
<evidence type="ECO:0000313" key="2">
    <source>
        <dbReference type="EMBL" id="KAA2258162.1"/>
    </source>
</evidence>
<feature type="domain" description="SnoaL-like" evidence="1">
    <location>
        <begin position="30"/>
        <end position="125"/>
    </location>
</feature>
<dbReference type="InterPro" id="IPR032710">
    <property type="entry name" value="NTF2-like_dom_sf"/>
</dbReference>